<evidence type="ECO:0000256" key="1">
    <source>
        <dbReference type="SAM" id="MobiDB-lite"/>
    </source>
</evidence>
<organism evidence="3 4">
    <name type="scientific">Aggregatimonas sangjinii</name>
    <dbReference type="NCBI Taxonomy" id="2583587"/>
    <lineage>
        <taxon>Bacteria</taxon>
        <taxon>Pseudomonadati</taxon>
        <taxon>Bacteroidota</taxon>
        <taxon>Flavobacteriia</taxon>
        <taxon>Flavobacteriales</taxon>
        <taxon>Flavobacteriaceae</taxon>
        <taxon>Aggregatimonas</taxon>
    </lineage>
</organism>
<feature type="region of interest" description="Disordered" evidence="1">
    <location>
        <begin position="345"/>
        <end position="365"/>
    </location>
</feature>
<dbReference type="OrthoDB" id="978436at2"/>
<feature type="transmembrane region" description="Helical" evidence="2">
    <location>
        <begin position="291"/>
        <end position="316"/>
    </location>
</feature>
<sequence>MIKYTKIVSRLFHFLGCALLFNFSQGQEETYEINFGAYRQTFDKPLYELIDQKASNGKKTGSYKQVINASNTTLSAGDILELNYYISGYGYIDFTSAKLYYSASAHIAHLEESYYLDGFQLIDKKIGYGGAEMPMQNSGLIPLSAVLFDSEVGFTKTYFDDFVHASPEKRFLEPRKKMNNHLDDFEKESTQKNSNQTNRKTGISKSANNHRMHYRHALEHTVILSETTLGSSNEGEFVSPVSFKIKLKNDVEPGEYYYTFILTYFNGNLWQNDRVEIKFKVMPWYEEYSSLIQWLALLIAILTIITLVGPTFKIFITLNKYFIKKFASKISLEEEQKVNAIMESSAKKKGKKKIIEKTSNEDKKK</sequence>
<keyword evidence="2" id="KW-1133">Transmembrane helix</keyword>
<feature type="compositionally biased region" description="Basic and acidic residues" evidence="1">
    <location>
        <begin position="353"/>
        <end position="365"/>
    </location>
</feature>
<dbReference type="AlphaFoldDB" id="A0A5B7STK2"/>
<keyword evidence="2" id="KW-0472">Membrane</keyword>
<evidence type="ECO:0000313" key="3">
    <source>
        <dbReference type="EMBL" id="QCX01532.1"/>
    </source>
</evidence>
<evidence type="ECO:0000256" key="2">
    <source>
        <dbReference type="SAM" id="Phobius"/>
    </source>
</evidence>
<dbReference type="EMBL" id="CP040710">
    <property type="protein sequence ID" value="QCX01532.1"/>
    <property type="molecule type" value="Genomic_DNA"/>
</dbReference>
<keyword evidence="4" id="KW-1185">Reference proteome</keyword>
<name>A0A5B7STK2_9FLAO</name>
<reference evidence="3 4" key="1">
    <citation type="submission" date="2019-05" db="EMBL/GenBank/DDBJ databases">
        <title>Genome sequencing of F202Z8.</title>
        <authorList>
            <person name="Kwon Y.M."/>
        </authorList>
    </citation>
    <scope>NUCLEOTIDE SEQUENCE [LARGE SCALE GENOMIC DNA]</scope>
    <source>
        <strain evidence="3 4">F202Z8</strain>
    </source>
</reference>
<keyword evidence="2" id="KW-0812">Transmembrane</keyword>
<dbReference type="KEGG" id="asag:FGM00_15985"/>
<gene>
    <name evidence="3" type="ORF">FGM00_15985</name>
</gene>
<accession>A0A5B7STK2</accession>
<feature type="compositionally biased region" description="Polar residues" evidence="1">
    <location>
        <begin position="191"/>
        <end position="206"/>
    </location>
</feature>
<feature type="region of interest" description="Disordered" evidence="1">
    <location>
        <begin position="185"/>
        <end position="206"/>
    </location>
</feature>
<evidence type="ECO:0000313" key="4">
    <source>
        <dbReference type="Proteomes" id="UP000310017"/>
    </source>
</evidence>
<protein>
    <submittedName>
        <fullName evidence="3">Uncharacterized protein</fullName>
    </submittedName>
</protein>
<proteinExistence type="predicted"/>
<dbReference type="Proteomes" id="UP000310017">
    <property type="component" value="Chromosome"/>
</dbReference>
<dbReference type="RefSeq" id="WP_138853869.1">
    <property type="nucleotide sequence ID" value="NZ_CP040710.1"/>
</dbReference>